<dbReference type="GO" id="GO:0005634">
    <property type="term" value="C:nucleus"/>
    <property type="evidence" value="ECO:0007669"/>
    <property type="project" value="TreeGrafter"/>
</dbReference>
<dbReference type="Pfam" id="PF00383">
    <property type="entry name" value="dCMP_cyt_deam_1"/>
    <property type="match status" value="1"/>
</dbReference>
<evidence type="ECO:0000313" key="4">
    <source>
        <dbReference type="EMBL" id="KAK1361839.1"/>
    </source>
</evidence>
<gene>
    <name evidence="4" type="ORF">POM88_046313</name>
</gene>
<protein>
    <submittedName>
        <fullName evidence="4">tRNA-specific adenosine deaminase-like protein 3</fullName>
    </submittedName>
</protein>
<evidence type="ECO:0000256" key="2">
    <source>
        <dbReference type="ARBA" id="ARBA00038160"/>
    </source>
</evidence>
<sequence length="358" mass="40027">MPSTNGNIENEGYWKIVHIPDKLPIPPHLQPTVNVYASIINPKHANTLIRKLNKISLLEDLHHVKRICKRCVEGNVQLLMILCLASHDSGQLEDMPSEIAELIESYQLSTFITKVSKYPATSKEDWEEQCKLWPTSYHPPTYNIDGITGFSEENSQSILEFMKSAVDLAKSVDGQIVNAAVIVNPTSNQVVARSCDQWAEQQSQASCFRHPFHHAAMVAIENSAARDRYLFPASEPVGDNCCQADFVDSPLTVSPSKRQKINTNVEDSGIQNGETSACGSTPARPYLCTGYDIYLVWEPCIMCAMALVHQRIKRIFYAFPNPNAGALGKVMLSLQLLELIKTKCKFNRRDALQIISHL</sequence>
<accession>A0AAD8H7F8</accession>
<dbReference type="InterPro" id="IPR016193">
    <property type="entry name" value="Cytidine_deaminase-like"/>
</dbReference>
<dbReference type="InterPro" id="IPR002125">
    <property type="entry name" value="CMP_dCMP_dom"/>
</dbReference>
<comment type="caution">
    <text evidence="4">The sequence shown here is derived from an EMBL/GenBank/DDBJ whole genome shotgun (WGS) entry which is preliminary data.</text>
</comment>
<dbReference type="PANTHER" id="PTHR11079">
    <property type="entry name" value="CYTOSINE DEAMINASE FAMILY MEMBER"/>
    <property type="match status" value="1"/>
</dbReference>
<dbReference type="Gene3D" id="3.40.140.10">
    <property type="entry name" value="Cytidine Deaminase, domain 2"/>
    <property type="match status" value="1"/>
</dbReference>
<dbReference type="GO" id="GO:0008033">
    <property type="term" value="P:tRNA processing"/>
    <property type="evidence" value="ECO:0007669"/>
    <property type="project" value="UniProtKB-KW"/>
</dbReference>
<evidence type="ECO:0000256" key="1">
    <source>
        <dbReference type="ARBA" id="ARBA00022694"/>
    </source>
</evidence>
<evidence type="ECO:0000259" key="3">
    <source>
        <dbReference type="PROSITE" id="PS51747"/>
    </source>
</evidence>
<feature type="domain" description="CMP/dCMP-type deaminase" evidence="3">
    <location>
        <begin position="156"/>
        <end position="330"/>
    </location>
</feature>
<dbReference type="EMBL" id="JAUIZM010000010">
    <property type="protein sequence ID" value="KAK1361839.1"/>
    <property type="molecule type" value="Genomic_DNA"/>
</dbReference>
<dbReference type="PANTHER" id="PTHR11079:SF156">
    <property type="entry name" value="INACTIVE TRNA-SPECIFIC ADENOSINE DEAMINASE-LIKE PROTEIN 3-RELATED"/>
    <property type="match status" value="1"/>
</dbReference>
<dbReference type="PROSITE" id="PS51747">
    <property type="entry name" value="CYT_DCMP_DEAMINASES_2"/>
    <property type="match status" value="1"/>
</dbReference>
<name>A0AAD8H7F8_9APIA</name>
<reference evidence="4" key="2">
    <citation type="submission" date="2023-05" db="EMBL/GenBank/DDBJ databases">
        <authorList>
            <person name="Schelkunov M.I."/>
        </authorList>
    </citation>
    <scope>NUCLEOTIDE SEQUENCE</scope>
    <source>
        <strain evidence="4">Hsosn_3</strain>
        <tissue evidence="4">Leaf</tissue>
    </source>
</reference>
<organism evidence="4 5">
    <name type="scientific">Heracleum sosnowskyi</name>
    <dbReference type="NCBI Taxonomy" id="360622"/>
    <lineage>
        <taxon>Eukaryota</taxon>
        <taxon>Viridiplantae</taxon>
        <taxon>Streptophyta</taxon>
        <taxon>Embryophyta</taxon>
        <taxon>Tracheophyta</taxon>
        <taxon>Spermatophyta</taxon>
        <taxon>Magnoliopsida</taxon>
        <taxon>eudicotyledons</taxon>
        <taxon>Gunneridae</taxon>
        <taxon>Pentapetalae</taxon>
        <taxon>asterids</taxon>
        <taxon>campanulids</taxon>
        <taxon>Apiales</taxon>
        <taxon>Apiaceae</taxon>
        <taxon>Apioideae</taxon>
        <taxon>apioid superclade</taxon>
        <taxon>Tordylieae</taxon>
        <taxon>Tordyliinae</taxon>
        <taxon>Heracleum</taxon>
    </lineage>
</organism>
<reference evidence="4" key="1">
    <citation type="submission" date="2023-02" db="EMBL/GenBank/DDBJ databases">
        <title>Genome of toxic invasive species Heracleum sosnowskyi carries increased number of genes despite the absence of recent whole-genome duplications.</title>
        <authorList>
            <person name="Schelkunov M."/>
            <person name="Shtratnikova V."/>
            <person name="Makarenko M."/>
            <person name="Klepikova A."/>
            <person name="Omelchenko D."/>
            <person name="Novikova G."/>
            <person name="Obukhova E."/>
            <person name="Bogdanov V."/>
            <person name="Penin A."/>
            <person name="Logacheva M."/>
        </authorList>
    </citation>
    <scope>NUCLEOTIDE SEQUENCE</scope>
    <source>
        <strain evidence="4">Hsosn_3</strain>
        <tissue evidence="4">Leaf</tissue>
    </source>
</reference>
<dbReference type="Proteomes" id="UP001237642">
    <property type="component" value="Unassembled WGS sequence"/>
</dbReference>
<keyword evidence="1" id="KW-0819">tRNA processing</keyword>
<dbReference type="GO" id="GO:0005737">
    <property type="term" value="C:cytoplasm"/>
    <property type="evidence" value="ECO:0007669"/>
    <property type="project" value="TreeGrafter"/>
</dbReference>
<dbReference type="SUPFAM" id="SSF53927">
    <property type="entry name" value="Cytidine deaminase-like"/>
    <property type="match status" value="1"/>
</dbReference>
<proteinExistence type="inferred from homology"/>
<comment type="similarity">
    <text evidence="2">Belongs to the cytidine and deoxycytidylate deaminase family. ADAT3 subfamily.</text>
</comment>
<dbReference type="AlphaFoldDB" id="A0AAD8H7F8"/>
<evidence type="ECO:0000313" key="5">
    <source>
        <dbReference type="Proteomes" id="UP001237642"/>
    </source>
</evidence>
<keyword evidence="5" id="KW-1185">Reference proteome</keyword>
<dbReference type="GO" id="GO:0052717">
    <property type="term" value="F:tRNA-specific adenosine-34 deaminase activity"/>
    <property type="evidence" value="ECO:0007669"/>
    <property type="project" value="TreeGrafter"/>
</dbReference>